<organism evidence="2 3">
    <name type="scientific">Streptomyces caniferus</name>
    <dbReference type="NCBI Taxonomy" id="285557"/>
    <lineage>
        <taxon>Bacteria</taxon>
        <taxon>Bacillati</taxon>
        <taxon>Actinomycetota</taxon>
        <taxon>Actinomycetes</taxon>
        <taxon>Kitasatosporales</taxon>
        <taxon>Streptomycetaceae</taxon>
        <taxon>Streptomyces</taxon>
    </lineage>
</organism>
<reference evidence="2 3" key="1">
    <citation type="submission" date="2019-12" db="EMBL/GenBank/DDBJ databases">
        <title>Whole genome shotgun sequence of Streptomyces caniferus NBRC 15389.</title>
        <authorList>
            <person name="Ichikawa N."/>
            <person name="Kimura A."/>
            <person name="Kitahashi Y."/>
            <person name="Komaki H."/>
            <person name="Tamura T."/>
        </authorList>
    </citation>
    <scope>NUCLEOTIDE SEQUENCE [LARGE SCALE GENOMIC DNA]</scope>
    <source>
        <strain evidence="2 3">NBRC 15389</strain>
    </source>
</reference>
<sequence length="125" mass="13054">MKRKAARSSSQSRTSSQWSSFGTERCVVVTTMVRELLVAYGGGPGRSAGRKPAAAVPGPFGVRGPRPLQLPVRRVAQTLSGSVATQAGSVLPVSQAVSRLVWSSVPSRAGRVAVPSPHHSDHGRS</sequence>
<comment type="caution">
    <text evidence="2">The sequence shown here is derived from an EMBL/GenBank/DDBJ whole genome shotgun (WGS) entry which is preliminary data.</text>
</comment>
<feature type="region of interest" description="Disordered" evidence="1">
    <location>
        <begin position="1"/>
        <end position="21"/>
    </location>
</feature>
<feature type="compositionally biased region" description="Low complexity" evidence="1">
    <location>
        <begin position="52"/>
        <end position="64"/>
    </location>
</feature>
<protein>
    <submittedName>
        <fullName evidence="2">Uncharacterized protein</fullName>
    </submittedName>
</protein>
<gene>
    <name evidence="2" type="ORF">Scani_44470</name>
</gene>
<feature type="region of interest" description="Disordered" evidence="1">
    <location>
        <begin position="42"/>
        <end position="64"/>
    </location>
</feature>
<dbReference type="EMBL" id="BLIN01000005">
    <property type="protein sequence ID" value="GFE08179.1"/>
    <property type="molecule type" value="Genomic_DNA"/>
</dbReference>
<dbReference type="Proteomes" id="UP000435837">
    <property type="component" value="Unassembled WGS sequence"/>
</dbReference>
<name>A0A640SA99_9ACTN</name>
<dbReference type="AlphaFoldDB" id="A0A640SA99"/>
<evidence type="ECO:0000313" key="2">
    <source>
        <dbReference type="EMBL" id="GFE08179.1"/>
    </source>
</evidence>
<evidence type="ECO:0000256" key="1">
    <source>
        <dbReference type="SAM" id="MobiDB-lite"/>
    </source>
</evidence>
<evidence type="ECO:0000313" key="3">
    <source>
        <dbReference type="Proteomes" id="UP000435837"/>
    </source>
</evidence>
<feature type="compositionally biased region" description="Low complexity" evidence="1">
    <location>
        <begin position="7"/>
        <end position="20"/>
    </location>
</feature>
<proteinExistence type="predicted"/>
<accession>A0A640SA99</accession>